<evidence type="ECO:0000313" key="9">
    <source>
        <dbReference type="EMBL" id="OAA90509.1"/>
    </source>
</evidence>
<feature type="transmembrane region" description="Helical" evidence="7">
    <location>
        <begin position="341"/>
        <end position="366"/>
    </location>
</feature>
<keyword evidence="5 7" id="KW-1133">Transmembrane helix</keyword>
<dbReference type="PANTHER" id="PTHR43414:SF6">
    <property type="entry name" value="MULTIDRUG RESISTANCE PROTEIN MDTG"/>
    <property type="match status" value="1"/>
</dbReference>
<feature type="transmembrane region" description="Helical" evidence="7">
    <location>
        <begin position="249"/>
        <end position="272"/>
    </location>
</feature>
<dbReference type="OrthoDB" id="85643at2"/>
<feature type="transmembrane region" description="Helical" evidence="7">
    <location>
        <begin position="12"/>
        <end position="34"/>
    </location>
</feature>
<dbReference type="InterPro" id="IPR001958">
    <property type="entry name" value="Tet-R_TetA/multi-R_MdtG-like"/>
</dbReference>
<evidence type="ECO:0000256" key="5">
    <source>
        <dbReference type="ARBA" id="ARBA00022989"/>
    </source>
</evidence>
<dbReference type="InterPro" id="IPR036259">
    <property type="entry name" value="MFS_trans_sf"/>
</dbReference>
<dbReference type="PATRIC" id="fig|1538.10.peg.320"/>
<evidence type="ECO:0000256" key="1">
    <source>
        <dbReference type="ARBA" id="ARBA00004651"/>
    </source>
</evidence>
<dbReference type="InterPro" id="IPR020846">
    <property type="entry name" value="MFS_dom"/>
</dbReference>
<evidence type="ECO:0000256" key="7">
    <source>
        <dbReference type="SAM" id="Phobius"/>
    </source>
</evidence>
<keyword evidence="4 7" id="KW-0812">Transmembrane</keyword>
<feature type="transmembrane region" description="Helical" evidence="7">
    <location>
        <begin position="308"/>
        <end position="329"/>
    </location>
</feature>
<proteinExistence type="predicted"/>
<gene>
    <name evidence="9" type="primary">tetA_2</name>
    <name evidence="9" type="ORF">WY13_01413</name>
</gene>
<name>A0A162N9A4_9CLOT</name>
<protein>
    <submittedName>
        <fullName evidence="9">Tetracycline resistance protein, class B</fullName>
    </submittedName>
</protein>
<evidence type="ECO:0000256" key="6">
    <source>
        <dbReference type="ARBA" id="ARBA00023136"/>
    </source>
</evidence>
<dbReference type="RefSeq" id="WP_063554949.1">
    <property type="nucleotide sequence ID" value="NZ_LITT01000011.1"/>
</dbReference>
<dbReference type="GO" id="GO:0005886">
    <property type="term" value="C:plasma membrane"/>
    <property type="evidence" value="ECO:0007669"/>
    <property type="project" value="UniProtKB-SubCell"/>
</dbReference>
<evidence type="ECO:0000313" key="10">
    <source>
        <dbReference type="Proteomes" id="UP000077407"/>
    </source>
</evidence>
<feature type="transmembrane region" description="Helical" evidence="7">
    <location>
        <begin position="103"/>
        <end position="125"/>
    </location>
</feature>
<dbReference type="SUPFAM" id="SSF103473">
    <property type="entry name" value="MFS general substrate transporter"/>
    <property type="match status" value="1"/>
</dbReference>
<accession>A0A162N9A4</accession>
<evidence type="ECO:0000256" key="2">
    <source>
        <dbReference type="ARBA" id="ARBA00022448"/>
    </source>
</evidence>
<sequence>MKNWKVNLYTVWFSQILSIMSFNFGMPFLPFYIQQLGITSPNDIKFYSGILNAAPAVTMAIMCPIWGIISDKYGRKLMLIRAMLFASFIIAATGMVANVNQLIILRLLQGVFTGTVTAAQILVAANTPKNRISYALGFLSSSTFIGQSIGPVIGGIVAEFVGYRVSFIIGGVLMFFDFLLVLFVVKEEQHVVKENINSTEKKEKTSILSIFTATAVSMLLVILFIRIGRTVFNPYIPIYVQEVTATTKGASGITGIINGILALMTAMSGLILSKLGDKYDKMKLLMIYLTLGMVFAIPLVYINKLWLFTFILGIVFFITGGVEPMIMSITTEDTPVDKRGLLFGIQGTIGNAGFAVAPLLGGVISIKYSTNAILIFIPIFLLISALVVLSIIVHNARHDFHSRLNLKNMFKS</sequence>
<feature type="transmembrane region" description="Helical" evidence="7">
    <location>
        <begin position="163"/>
        <end position="185"/>
    </location>
</feature>
<feature type="transmembrane region" description="Helical" evidence="7">
    <location>
        <begin position="132"/>
        <end position="157"/>
    </location>
</feature>
<dbReference type="AlphaFoldDB" id="A0A162N9A4"/>
<feature type="transmembrane region" description="Helical" evidence="7">
    <location>
        <begin position="206"/>
        <end position="229"/>
    </location>
</feature>
<reference evidence="9 10" key="1">
    <citation type="journal article" date="2015" name="Biotechnol. Bioeng.">
        <title>Genome sequence and phenotypic characterization of Caulobacter segnis.</title>
        <authorList>
            <person name="Patel S."/>
            <person name="Fletcher B."/>
            <person name="Scott D.C."/>
            <person name="Ely B."/>
        </authorList>
    </citation>
    <scope>NUCLEOTIDE SEQUENCE [LARGE SCALE GENOMIC DNA]</scope>
    <source>
        <strain evidence="9 10">ERI-2</strain>
    </source>
</reference>
<evidence type="ECO:0000259" key="8">
    <source>
        <dbReference type="PROSITE" id="PS50850"/>
    </source>
</evidence>
<feature type="transmembrane region" description="Helical" evidence="7">
    <location>
        <begin position="372"/>
        <end position="393"/>
    </location>
</feature>
<keyword evidence="3" id="KW-1003">Cell membrane</keyword>
<comment type="subcellular location">
    <subcellularLocation>
        <location evidence="1">Cell membrane</location>
        <topology evidence="1">Multi-pass membrane protein</topology>
    </subcellularLocation>
</comment>
<keyword evidence="2" id="KW-0813">Transport</keyword>
<dbReference type="PANTHER" id="PTHR43414">
    <property type="entry name" value="MULTIDRUG RESISTANCE PROTEIN MDTG"/>
    <property type="match status" value="1"/>
</dbReference>
<organism evidence="9 10">
    <name type="scientific">Clostridium ljungdahlii</name>
    <dbReference type="NCBI Taxonomy" id="1538"/>
    <lineage>
        <taxon>Bacteria</taxon>
        <taxon>Bacillati</taxon>
        <taxon>Bacillota</taxon>
        <taxon>Clostridia</taxon>
        <taxon>Eubacteriales</taxon>
        <taxon>Clostridiaceae</taxon>
        <taxon>Clostridium</taxon>
    </lineage>
</organism>
<evidence type="ECO:0000256" key="3">
    <source>
        <dbReference type="ARBA" id="ARBA00022475"/>
    </source>
</evidence>
<dbReference type="Gene3D" id="1.20.1250.20">
    <property type="entry name" value="MFS general substrate transporter like domains"/>
    <property type="match status" value="1"/>
</dbReference>
<feature type="transmembrane region" description="Helical" evidence="7">
    <location>
        <begin position="78"/>
        <end position="97"/>
    </location>
</feature>
<dbReference type="PRINTS" id="PR01035">
    <property type="entry name" value="TCRTETA"/>
</dbReference>
<evidence type="ECO:0000256" key="4">
    <source>
        <dbReference type="ARBA" id="ARBA00022692"/>
    </source>
</evidence>
<feature type="domain" description="Major facilitator superfamily (MFS) profile" evidence="8">
    <location>
        <begin position="7"/>
        <end position="396"/>
    </location>
</feature>
<feature type="transmembrane region" description="Helical" evidence="7">
    <location>
        <begin position="284"/>
        <end position="302"/>
    </location>
</feature>
<dbReference type="InterPro" id="IPR011701">
    <property type="entry name" value="MFS"/>
</dbReference>
<dbReference type="Proteomes" id="UP000077407">
    <property type="component" value="Unassembled WGS sequence"/>
</dbReference>
<dbReference type="PROSITE" id="PS50850">
    <property type="entry name" value="MFS"/>
    <property type="match status" value="1"/>
</dbReference>
<dbReference type="Pfam" id="PF07690">
    <property type="entry name" value="MFS_1"/>
    <property type="match status" value="1"/>
</dbReference>
<keyword evidence="6 7" id="KW-0472">Membrane</keyword>
<feature type="transmembrane region" description="Helical" evidence="7">
    <location>
        <begin position="46"/>
        <end position="66"/>
    </location>
</feature>
<dbReference type="GO" id="GO:0022857">
    <property type="term" value="F:transmembrane transporter activity"/>
    <property type="evidence" value="ECO:0007669"/>
    <property type="project" value="InterPro"/>
</dbReference>
<comment type="caution">
    <text evidence="9">The sequence shown here is derived from an EMBL/GenBank/DDBJ whole genome shotgun (WGS) entry which is preliminary data.</text>
</comment>
<dbReference type="EMBL" id="LITT01000011">
    <property type="protein sequence ID" value="OAA90509.1"/>
    <property type="molecule type" value="Genomic_DNA"/>
</dbReference>